<dbReference type="PANTHER" id="PTHR47150">
    <property type="entry name" value="OS12G0169200 PROTEIN"/>
    <property type="match status" value="1"/>
</dbReference>
<reference evidence="2" key="1">
    <citation type="journal article" date="2009" name="Nature">
        <title>Genome sequence and analysis of the Irish potato famine pathogen Phytophthora infestans.</title>
        <authorList>
            <consortium name="The Broad Institute Genome Sequencing Platform"/>
            <person name="Haas B.J."/>
            <person name="Kamoun S."/>
            <person name="Zody M.C."/>
            <person name="Jiang R.H."/>
            <person name="Handsaker R.E."/>
            <person name="Cano L.M."/>
            <person name="Grabherr M."/>
            <person name="Kodira C.D."/>
            <person name="Raffaele S."/>
            <person name="Torto-Alalibo T."/>
            <person name="Bozkurt T.O."/>
            <person name="Ah-Fong A.M."/>
            <person name="Alvarado L."/>
            <person name="Anderson V.L."/>
            <person name="Armstrong M.R."/>
            <person name="Avrova A."/>
            <person name="Baxter L."/>
            <person name="Beynon J."/>
            <person name="Boevink P.C."/>
            <person name="Bollmann S.R."/>
            <person name="Bos J.I."/>
            <person name="Bulone V."/>
            <person name="Cai G."/>
            <person name="Cakir C."/>
            <person name="Carrington J.C."/>
            <person name="Chawner M."/>
            <person name="Conti L."/>
            <person name="Costanzo S."/>
            <person name="Ewan R."/>
            <person name="Fahlgren N."/>
            <person name="Fischbach M.A."/>
            <person name="Fugelstad J."/>
            <person name="Gilroy E.M."/>
            <person name="Gnerre S."/>
            <person name="Green P.J."/>
            <person name="Grenville-Briggs L.J."/>
            <person name="Griffith J."/>
            <person name="Grunwald N.J."/>
            <person name="Horn K."/>
            <person name="Horner N.R."/>
            <person name="Hu C.H."/>
            <person name="Huitema E."/>
            <person name="Jeong D.H."/>
            <person name="Jones A.M."/>
            <person name="Jones J.D."/>
            <person name="Jones R.W."/>
            <person name="Karlsson E.K."/>
            <person name="Kunjeti S.G."/>
            <person name="Lamour K."/>
            <person name="Liu Z."/>
            <person name="Ma L."/>
            <person name="Maclean D."/>
            <person name="Chibucos M.C."/>
            <person name="McDonald H."/>
            <person name="McWalters J."/>
            <person name="Meijer H.J."/>
            <person name="Morgan W."/>
            <person name="Morris P.F."/>
            <person name="Munro C.A."/>
            <person name="O'Neill K."/>
            <person name="Ospina-Giraldo M."/>
            <person name="Pinzon A."/>
            <person name="Pritchard L."/>
            <person name="Ramsahoye B."/>
            <person name="Ren Q."/>
            <person name="Restrepo S."/>
            <person name="Roy S."/>
            <person name="Sadanandom A."/>
            <person name="Savidor A."/>
            <person name="Schornack S."/>
            <person name="Schwartz D.C."/>
            <person name="Schumann U.D."/>
            <person name="Schwessinger B."/>
            <person name="Seyer L."/>
            <person name="Sharpe T."/>
            <person name="Silvar C."/>
            <person name="Song J."/>
            <person name="Studholme D.J."/>
            <person name="Sykes S."/>
            <person name="Thines M."/>
            <person name="van de Vondervoort P.J."/>
            <person name="Phuntumart V."/>
            <person name="Wawra S."/>
            <person name="Weide R."/>
            <person name="Win J."/>
            <person name="Young C."/>
            <person name="Zhou S."/>
            <person name="Fry W."/>
            <person name="Meyers B.C."/>
            <person name="van West P."/>
            <person name="Ristaino J."/>
            <person name="Govers F."/>
            <person name="Birch P.R."/>
            <person name="Whisson S.C."/>
            <person name="Judelson H.S."/>
            <person name="Nusbaum C."/>
        </authorList>
    </citation>
    <scope>NUCLEOTIDE SEQUENCE [LARGE SCALE GENOMIC DNA]</scope>
    <source>
        <strain evidence="2">T30-4</strain>
    </source>
</reference>
<dbReference type="VEuPathDB" id="FungiDB:PITG_08644"/>
<dbReference type="PANTHER" id="PTHR47150:SF6">
    <property type="entry name" value="OS01G0872900 PROTEIN"/>
    <property type="match status" value="1"/>
</dbReference>
<evidence type="ECO:0000313" key="1">
    <source>
        <dbReference type="EMBL" id="EEY55056.1"/>
    </source>
</evidence>
<dbReference type="EMBL" id="DS028130">
    <property type="protein sequence ID" value="EEY55056.1"/>
    <property type="molecule type" value="Genomic_DNA"/>
</dbReference>
<evidence type="ECO:0008006" key="3">
    <source>
        <dbReference type="Google" id="ProtNLM"/>
    </source>
</evidence>
<organism evidence="1 2">
    <name type="scientific">Phytophthora infestans (strain T30-4)</name>
    <name type="common">Potato late blight agent</name>
    <dbReference type="NCBI Taxonomy" id="403677"/>
    <lineage>
        <taxon>Eukaryota</taxon>
        <taxon>Sar</taxon>
        <taxon>Stramenopiles</taxon>
        <taxon>Oomycota</taxon>
        <taxon>Peronosporomycetes</taxon>
        <taxon>Peronosporales</taxon>
        <taxon>Peronosporaceae</taxon>
        <taxon>Phytophthora</taxon>
    </lineage>
</organism>
<proteinExistence type="predicted"/>
<keyword evidence="2" id="KW-1185">Reference proteome</keyword>
<evidence type="ECO:0000313" key="2">
    <source>
        <dbReference type="Proteomes" id="UP000006643"/>
    </source>
</evidence>
<dbReference type="InParanoid" id="D0NB48"/>
<dbReference type="InterPro" id="IPR006912">
    <property type="entry name" value="Harbinger_derived_prot"/>
</dbReference>
<sequence length="133" mass="14915">MIGSLDCMHWAWKNCPVAWAGMYRGKEKAATVILEAVASQSLWIWHAFFGAPGSNNDLNVLERSPLLDDLVNGETPKVSFRVNDADYSHAYYLTDGIYPSWAIFQHSISSPANRKRKLYAALQEGARKDVEPV</sequence>
<protein>
    <recommendedName>
        <fullName evidence="3">DDE Tnp4 domain-containing protein</fullName>
    </recommendedName>
</protein>
<name>D0NB48_PHYIT</name>
<dbReference type="AlphaFoldDB" id="D0NB48"/>
<dbReference type="STRING" id="403677.D0NB48"/>
<dbReference type="eggNOG" id="ENOG502QR5Z">
    <property type="taxonomic scope" value="Eukaryota"/>
</dbReference>
<dbReference type="RefSeq" id="XP_002904001.1">
    <property type="nucleotide sequence ID" value="XM_002903955.1"/>
</dbReference>
<accession>D0NB48</accession>
<dbReference type="Pfam" id="PF04827">
    <property type="entry name" value="Plant_tran"/>
    <property type="match status" value="1"/>
</dbReference>
<dbReference type="GeneID" id="9462064"/>
<dbReference type="HOGENOM" id="CLU_012390_8_1_1"/>
<dbReference type="KEGG" id="pif:PITG_08644"/>
<gene>
    <name evidence="1" type="ORF">PITG_08644</name>
</gene>
<dbReference type="OrthoDB" id="119179at2759"/>
<dbReference type="Proteomes" id="UP000006643">
    <property type="component" value="Unassembled WGS sequence"/>
</dbReference>